<evidence type="ECO:0000259" key="1">
    <source>
        <dbReference type="PROSITE" id="PS51186"/>
    </source>
</evidence>
<dbReference type="AlphaFoldDB" id="A0AAV1HYA7"/>
<dbReference type="GO" id="GO:0008080">
    <property type="term" value="F:N-acetyltransferase activity"/>
    <property type="evidence" value="ECO:0007669"/>
    <property type="project" value="TreeGrafter"/>
</dbReference>
<organism evidence="2 3">
    <name type="scientific">Coccomyxa viridis</name>
    <dbReference type="NCBI Taxonomy" id="1274662"/>
    <lineage>
        <taxon>Eukaryota</taxon>
        <taxon>Viridiplantae</taxon>
        <taxon>Chlorophyta</taxon>
        <taxon>core chlorophytes</taxon>
        <taxon>Trebouxiophyceae</taxon>
        <taxon>Trebouxiophyceae incertae sedis</taxon>
        <taxon>Coccomyxaceae</taxon>
        <taxon>Coccomyxa</taxon>
    </lineage>
</organism>
<proteinExistence type="predicted"/>
<dbReference type="Pfam" id="PF00583">
    <property type="entry name" value="Acetyltransf_1"/>
    <property type="match status" value="1"/>
</dbReference>
<sequence>MSAESAVGLIKVAHLDAADLDAASVVLIRSFATSPDSVSVSLKDVGDFLKGFLSPDNEGAFFTARLTPSDANVLPEGRTYLIVGTAAVSLDGGALDTEAVRLPAGAAVIANMAVNQTHRGLGIARLLLQACEQHALALGLDCVGLAVHKNNAPAQELYLSSGYTKLQDAKPIGLPALLNFGLPGSKHIAMVKRLGGGSHQ</sequence>
<name>A0AAV1HYA7_9CHLO</name>
<dbReference type="InterPro" id="IPR016181">
    <property type="entry name" value="Acyl_CoA_acyltransferase"/>
</dbReference>
<keyword evidence="3" id="KW-1185">Reference proteome</keyword>
<dbReference type="PROSITE" id="PS51186">
    <property type="entry name" value="GNAT"/>
    <property type="match status" value="1"/>
</dbReference>
<dbReference type="PANTHER" id="PTHR47443:SF3">
    <property type="entry name" value="GCN5-RELATED N-ACETYLTRANSFERASE 4, CHLOROPLASTIC"/>
    <property type="match status" value="1"/>
</dbReference>
<dbReference type="InterPro" id="IPR000182">
    <property type="entry name" value="GNAT_dom"/>
</dbReference>
<dbReference type="SUPFAM" id="SSF55729">
    <property type="entry name" value="Acyl-CoA N-acyltransferases (Nat)"/>
    <property type="match status" value="1"/>
</dbReference>
<feature type="domain" description="N-acetyltransferase" evidence="1">
    <location>
        <begin position="10"/>
        <end position="195"/>
    </location>
</feature>
<protein>
    <recommendedName>
        <fullName evidence="1">N-acetyltransferase domain-containing protein</fullName>
    </recommendedName>
</protein>
<gene>
    <name evidence="2" type="ORF">CVIRNUC_002750</name>
</gene>
<dbReference type="GO" id="GO:0009507">
    <property type="term" value="C:chloroplast"/>
    <property type="evidence" value="ECO:0007669"/>
    <property type="project" value="TreeGrafter"/>
</dbReference>
<reference evidence="2 3" key="1">
    <citation type="submission" date="2023-10" db="EMBL/GenBank/DDBJ databases">
        <authorList>
            <person name="Maclean D."/>
            <person name="Macfadyen A."/>
        </authorList>
    </citation>
    <scope>NUCLEOTIDE SEQUENCE [LARGE SCALE GENOMIC DNA]</scope>
</reference>
<evidence type="ECO:0000313" key="2">
    <source>
        <dbReference type="EMBL" id="CAK0760180.1"/>
    </source>
</evidence>
<dbReference type="Proteomes" id="UP001314263">
    <property type="component" value="Unassembled WGS sequence"/>
</dbReference>
<dbReference type="EMBL" id="CAUYUE010000004">
    <property type="protein sequence ID" value="CAK0760180.1"/>
    <property type="molecule type" value="Genomic_DNA"/>
</dbReference>
<accession>A0AAV1HYA7</accession>
<dbReference type="PANTHER" id="PTHR47443">
    <property type="entry name" value="ACYL-COA N-ACYLTRANSFERASES (NAT) SUPERFAMILY PROTEIN"/>
    <property type="match status" value="1"/>
</dbReference>
<comment type="caution">
    <text evidence="2">The sequence shown here is derived from an EMBL/GenBank/DDBJ whole genome shotgun (WGS) entry which is preliminary data.</text>
</comment>
<dbReference type="Gene3D" id="3.40.630.30">
    <property type="match status" value="1"/>
</dbReference>
<evidence type="ECO:0000313" key="3">
    <source>
        <dbReference type="Proteomes" id="UP001314263"/>
    </source>
</evidence>
<dbReference type="CDD" id="cd04301">
    <property type="entry name" value="NAT_SF"/>
    <property type="match status" value="1"/>
</dbReference>